<feature type="region of interest" description="Disordered" evidence="1">
    <location>
        <begin position="229"/>
        <end position="248"/>
    </location>
</feature>
<evidence type="ECO:0000313" key="3">
    <source>
        <dbReference type="Proteomes" id="UP001381693"/>
    </source>
</evidence>
<accession>A0AAN8XEF2</accession>
<feature type="compositionally biased region" description="Polar residues" evidence="1">
    <location>
        <begin position="111"/>
        <end position="124"/>
    </location>
</feature>
<evidence type="ECO:0000256" key="1">
    <source>
        <dbReference type="SAM" id="MobiDB-lite"/>
    </source>
</evidence>
<sequence>VSREEGESTSRVFGCDFAEVSVAETSEEIVPVFTSLLRRTRRKECLCTHSDKLPEVPAIHGNSPLSSRISPCYCSCQHTFLIDSQICRHCGCSGDQLNNCIGTDKIESNTPKYFSNESTRSLPRTMSAPRHATVTRQASERTNRKVSSRSSSKKQVLPSSNTSLQKKGNGAGNTSSHRMEKPLKNTSNISLQRTSSKEKNKMDRKVETKYEAPIKHTLKVPSFIPVHTPLSRSHSSPESWPKPSHNSPNACGTNSFTDICEVSSAKATKEIKHNVFFESLNTQDPSLSLLSRGRSFVLDTSRSKRNFECSCGTQNRSGSFKSSGKVEIVTIKNPKVNIKSGNTSNPSSQANGNVGSDKPSLPKFGKKFKTGSNCSSLQDVKDNVERASASIPSTTRSLNISKKLLSTMEPLENSTNTSSADARGPDTTAARQRKFSVFGRALGNFLSKGSLPDLPRATANICDKFGSLKKTIKKRSV</sequence>
<feature type="compositionally biased region" description="Polar residues" evidence="1">
    <location>
        <begin position="339"/>
        <end position="354"/>
    </location>
</feature>
<feature type="compositionally biased region" description="Low complexity" evidence="1">
    <location>
        <begin position="148"/>
        <end position="160"/>
    </location>
</feature>
<dbReference type="EMBL" id="JAXCGZ010008494">
    <property type="protein sequence ID" value="KAK7077609.1"/>
    <property type="molecule type" value="Genomic_DNA"/>
</dbReference>
<feature type="region of interest" description="Disordered" evidence="1">
    <location>
        <begin position="409"/>
        <end position="428"/>
    </location>
</feature>
<feature type="region of interest" description="Disordered" evidence="1">
    <location>
        <begin position="111"/>
        <end position="206"/>
    </location>
</feature>
<feature type="compositionally biased region" description="Polar residues" evidence="1">
    <location>
        <begin position="230"/>
        <end position="248"/>
    </location>
</feature>
<organism evidence="2 3">
    <name type="scientific">Halocaridina rubra</name>
    <name type="common">Hawaiian red shrimp</name>
    <dbReference type="NCBI Taxonomy" id="373956"/>
    <lineage>
        <taxon>Eukaryota</taxon>
        <taxon>Metazoa</taxon>
        <taxon>Ecdysozoa</taxon>
        <taxon>Arthropoda</taxon>
        <taxon>Crustacea</taxon>
        <taxon>Multicrustacea</taxon>
        <taxon>Malacostraca</taxon>
        <taxon>Eumalacostraca</taxon>
        <taxon>Eucarida</taxon>
        <taxon>Decapoda</taxon>
        <taxon>Pleocyemata</taxon>
        <taxon>Caridea</taxon>
        <taxon>Atyoidea</taxon>
        <taxon>Atyidae</taxon>
        <taxon>Halocaridina</taxon>
    </lineage>
</organism>
<keyword evidence="3" id="KW-1185">Reference proteome</keyword>
<feature type="region of interest" description="Disordered" evidence="1">
    <location>
        <begin position="336"/>
        <end position="361"/>
    </location>
</feature>
<feature type="compositionally biased region" description="Polar residues" evidence="1">
    <location>
        <begin position="161"/>
        <end position="176"/>
    </location>
</feature>
<reference evidence="2 3" key="1">
    <citation type="submission" date="2023-11" db="EMBL/GenBank/DDBJ databases">
        <title>Halocaridina rubra genome assembly.</title>
        <authorList>
            <person name="Smith C."/>
        </authorList>
    </citation>
    <scope>NUCLEOTIDE SEQUENCE [LARGE SCALE GENOMIC DNA]</scope>
    <source>
        <strain evidence="2">EP-1</strain>
        <tissue evidence="2">Whole</tissue>
    </source>
</reference>
<proteinExistence type="predicted"/>
<dbReference type="AlphaFoldDB" id="A0AAN8XEF2"/>
<comment type="caution">
    <text evidence="2">The sequence shown here is derived from an EMBL/GenBank/DDBJ whole genome shotgun (WGS) entry which is preliminary data.</text>
</comment>
<name>A0AAN8XEF2_HALRR</name>
<dbReference type="Proteomes" id="UP001381693">
    <property type="component" value="Unassembled WGS sequence"/>
</dbReference>
<protein>
    <submittedName>
        <fullName evidence="2">Uncharacterized protein</fullName>
    </submittedName>
</protein>
<feature type="non-terminal residue" evidence="2">
    <location>
        <position position="1"/>
    </location>
</feature>
<evidence type="ECO:0000313" key="2">
    <source>
        <dbReference type="EMBL" id="KAK7077609.1"/>
    </source>
</evidence>
<feature type="compositionally biased region" description="Polar residues" evidence="1">
    <location>
        <begin position="184"/>
        <end position="194"/>
    </location>
</feature>
<feature type="compositionally biased region" description="Basic and acidic residues" evidence="1">
    <location>
        <begin position="195"/>
        <end position="206"/>
    </location>
</feature>
<gene>
    <name evidence="2" type="ORF">SK128_019800</name>
</gene>